<evidence type="ECO:0000313" key="4">
    <source>
        <dbReference type="EMBL" id="EFF69492.1"/>
    </source>
</evidence>
<feature type="domain" description="Polysaccharide biosynthesis protein CapD-like" evidence="3">
    <location>
        <begin position="293"/>
        <end position="577"/>
    </location>
</feature>
<dbReference type="Proteomes" id="UP000006238">
    <property type="component" value="Unassembled WGS sequence"/>
</dbReference>
<comment type="caution">
    <text evidence="4">The sequence shown here is derived from an EMBL/GenBank/DDBJ whole genome shotgun (WGS) entry which is preliminary data.</text>
</comment>
<evidence type="ECO:0000256" key="2">
    <source>
        <dbReference type="SAM" id="Phobius"/>
    </source>
</evidence>
<dbReference type="InterPro" id="IPR029063">
    <property type="entry name" value="SAM-dependent_MTases_sf"/>
</dbReference>
<dbReference type="SUPFAM" id="SSF51735">
    <property type="entry name" value="NAD(P)-binding Rossmann-fold domains"/>
    <property type="match status" value="1"/>
</dbReference>
<proteinExistence type="inferred from homology"/>
<evidence type="ECO:0000259" key="3">
    <source>
        <dbReference type="Pfam" id="PF02719"/>
    </source>
</evidence>
<dbReference type="GeneID" id="98918766"/>
<dbReference type="PANTHER" id="PTHR43318">
    <property type="entry name" value="UDP-N-ACETYLGLUCOSAMINE 4,6-DEHYDRATASE"/>
    <property type="match status" value="1"/>
</dbReference>
<dbReference type="InterPro" id="IPR003869">
    <property type="entry name" value="Polysac_CapD-like"/>
</dbReference>
<feature type="transmembrane region" description="Helical" evidence="2">
    <location>
        <begin position="51"/>
        <end position="68"/>
    </location>
</feature>
<feature type="transmembrane region" description="Helical" evidence="2">
    <location>
        <begin position="104"/>
        <end position="121"/>
    </location>
</feature>
<feature type="transmembrane region" description="Helical" evidence="2">
    <location>
        <begin position="80"/>
        <end position="98"/>
    </location>
</feature>
<protein>
    <submittedName>
        <fullName evidence="4">Polysaccharide biosynthesis protein</fullName>
    </submittedName>
</protein>
<evidence type="ECO:0000256" key="1">
    <source>
        <dbReference type="ARBA" id="ARBA00007430"/>
    </source>
</evidence>
<comment type="similarity">
    <text evidence="1">Belongs to the polysaccharide synthase family.</text>
</comment>
<feature type="transmembrane region" description="Helical" evidence="2">
    <location>
        <begin position="12"/>
        <end position="31"/>
    </location>
</feature>
<accession>D4RX52</accession>
<dbReference type="InterPro" id="IPR051203">
    <property type="entry name" value="Polysaccharide_Synthase-Rel"/>
</dbReference>
<dbReference type="PANTHER" id="PTHR43318:SF1">
    <property type="entry name" value="POLYSACCHARIDE BIOSYNTHESIS PROTEIN EPSC-RELATED"/>
    <property type="match status" value="1"/>
</dbReference>
<evidence type="ECO:0000313" key="5">
    <source>
        <dbReference type="Proteomes" id="UP000006238"/>
    </source>
</evidence>
<name>D4RX52_9FIRM</name>
<dbReference type="Pfam" id="PF02719">
    <property type="entry name" value="Polysacc_synt_2"/>
    <property type="match status" value="1"/>
</dbReference>
<dbReference type="CDD" id="cd05237">
    <property type="entry name" value="UDP_invert_4-6DH_SDR_e"/>
    <property type="match status" value="1"/>
</dbReference>
<dbReference type="EMBL" id="ABWN01000018">
    <property type="protein sequence ID" value="EFF69492.1"/>
    <property type="molecule type" value="Genomic_DNA"/>
</dbReference>
<keyword evidence="5" id="KW-1185">Reference proteome</keyword>
<keyword evidence="2" id="KW-0812">Transmembrane</keyword>
<reference evidence="4 5" key="1">
    <citation type="submission" date="2010-02" db="EMBL/GenBank/DDBJ databases">
        <authorList>
            <person name="Weinstock G."/>
            <person name="Sodergren E."/>
            <person name="Clifton S."/>
            <person name="Fulton L."/>
            <person name="Fulton B."/>
            <person name="Courtney L."/>
            <person name="Fronick C."/>
            <person name="Harrison M."/>
            <person name="Strong C."/>
            <person name="Farmer C."/>
            <person name="Delahaunty K."/>
            <person name="Markovic C."/>
            <person name="Hall O."/>
            <person name="Minx P."/>
            <person name="Tomlinson C."/>
            <person name="Mitreva M."/>
            <person name="Nelson J."/>
            <person name="Hou S."/>
            <person name="Wollam A."/>
            <person name="Pepin K.H."/>
            <person name="Johnson M."/>
            <person name="Bhonagiri V."/>
            <person name="Zhang X."/>
            <person name="Suruliraj S."/>
            <person name="Warren W."/>
            <person name="Chinwalla A."/>
            <person name="Mardis E.R."/>
            <person name="Wilson R.K."/>
        </authorList>
    </citation>
    <scope>NUCLEOTIDE SEQUENCE [LARGE SCALE GENOMIC DNA]</scope>
    <source>
        <strain evidence="4 5">DSM 2876</strain>
    </source>
</reference>
<organism evidence="4 5">
    <name type="scientific">Eshraghiella crossota DSM 2876</name>
    <dbReference type="NCBI Taxonomy" id="511680"/>
    <lineage>
        <taxon>Bacteria</taxon>
        <taxon>Bacillati</taxon>
        <taxon>Bacillota</taxon>
        <taxon>Clostridia</taxon>
        <taxon>Lachnospirales</taxon>
        <taxon>Lachnospiraceae</taxon>
        <taxon>Eshraghiella</taxon>
    </lineage>
</organism>
<sequence>MKDKLISFFSRFKLMIVDILIISASWEFVVLVSHTSISSMDLNGCFSFVKYLMFAGCIVLFRTLNGIYGSIWRYANTASYLRLLLADMGAGAAFYLIGRINRRYSIGFAYSLLVLMINYVATTASRYIYQMLYAYVGRVKDRNSDAYSNNRINIAIVGAGNVGASLASSLMRNPASHYNPYCFIDKDNNKSGNRLNGIKVYKEDGNIIETIKNMPVQEIIIAIPDASTELKTRLHDYYKQTGCKVKLYDYPVNGSIKGKKRTLREFSIEDLLFREEIKVDRDKNSKFFGNKTILVTGGGGSIGSELCRQIAMLNPKRLIILDIYENNAYEIEQELIRKYGREIDLKTYIASVRDEKRIDEIFAAERPDIVFHAAAHKHVPLMENNSCEAIKNNVFGTYTVANMSEKYGVHKFILISTDKAVNPTNVMGASKRMCEMIIQCRNDNRYKTEFAAVRFGNVLGSNGSVIPLFKRQIEAGGPVTVTDKRIIRYFMTIPEAVGLVMEAGAIAKNGELFVLDMGKPVKILDLAENMVRLSGYIPYKDINIVEVGLRPGEKLYEELLMKNENLNKTDNEMIFIEKDKPYTREEIENKLKIFHAIFNHDSTDAYYESVIKAVKATIPTYHRPEEVNRNAEQSAEMQEVCEAAATAE</sequence>
<keyword evidence="2" id="KW-0472">Membrane</keyword>
<dbReference type="SUPFAM" id="SSF53335">
    <property type="entry name" value="S-adenosyl-L-methionine-dependent methyltransferases"/>
    <property type="match status" value="1"/>
</dbReference>
<dbReference type="AlphaFoldDB" id="D4RX52"/>
<dbReference type="Gene3D" id="3.40.50.720">
    <property type="entry name" value="NAD(P)-binding Rossmann-like Domain"/>
    <property type="match status" value="2"/>
</dbReference>
<keyword evidence="2" id="KW-1133">Transmembrane helix</keyword>
<dbReference type="eggNOG" id="COG1086">
    <property type="taxonomic scope" value="Bacteria"/>
</dbReference>
<dbReference type="HOGENOM" id="CLU_013560_5_2_9"/>
<dbReference type="RefSeq" id="WP_005601206.1">
    <property type="nucleotide sequence ID" value="NZ_GG663519.1"/>
</dbReference>
<gene>
    <name evidence="4" type="ORF">BUTYVIB_00403</name>
</gene>
<dbReference type="Pfam" id="PF13727">
    <property type="entry name" value="CoA_binding_3"/>
    <property type="match status" value="1"/>
</dbReference>
<dbReference type="InterPro" id="IPR036291">
    <property type="entry name" value="NAD(P)-bd_dom_sf"/>
</dbReference>